<dbReference type="InterPro" id="IPR013806">
    <property type="entry name" value="Kringle-like"/>
</dbReference>
<dbReference type="InterPro" id="IPR001254">
    <property type="entry name" value="Trypsin_dom"/>
</dbReference>
<dbReference type="InterPro" id="IPR009003">
    <property type="entry name" value="Peptidase_S1_PA"/>
</dbReference>
<keyword evidence="2" id="KW-0378">Hydrolase</keyword>
<evidence type="ECO:0000256" key="2">
    <source>
        <dbReference type="ARBA" id="ARBA00022801"/>
    </source>
</evidence>
<evidence type="ECO:0000256" key="4">
    <source>
        <dbReference type="ARBA" id="ARBA00023157"/>
    </source>
</evidence>
<gene>
    <name evidence="7" type="ORF">OKIOD_LOCUS1554</name>
</gene>
<dbReference type="PANTHER" id="PTHR24264">
    <property type="entry name" value="TRYPSIN-RELATED"/>
    <property type="match status" value="1"/>
</dbReference>
<organism evidence="7 8">
    <name type="scientific">Oikopleura dioica</name>
    <name type="common">Tunicate</name>
    <dbReference type="NCBI Taxonomy" id="34765"/>
    <lineage>
        <taxon>Eukaryota</taxon>
        <taxon>Metazoa</taxon>
        <taxon>Chordata</taxon>
        <taxon>Tunicata</taxon>
        <taxon>Appendicularia</taxon>
        <taxon>Copelata</taxon>
        <taxon>Oikopleuridae</taxon>
        <taxon>Oikopleura</taxon>
    </lineage>
</organism>
<keyword evidence="1" id="KW-0645">Protease</keyword>
<feature type="chain" id="PRO_5047002752" evidence="5">
    <location>
        <begin position="16"/>
        <end position="441"/>
    </location>
</feature>
<dbReference type="InterPro" id="IPR043504">
    <property type="entry name" value="Peptidase_S1_PA_chymotrypsin"/>
</dbReference>
<feature type="signal peptide" evidence="5">
    <location>
        <begin position="1"/>
        <end position="15"/>
    </location>
</feature>
<evidence type="ECO:0000256" key="3">
    <source>
        <dbReference type="ARBA" id="ARBA00022825"/>
    </source>
</evidence>
<dbReference type="PROSITE" id="PS00134">
    <property type="entry name" value="TRYPSIN_HIS"/>
    <property type="match status" value="1"/>
</dbReference>
<dbReference type="EMBL" id="OU015568">
    <property type="protein sequence ID" value="CAG5081934.1"/>
    <property type="molecule type" value="Genomic_DNA"/>
</dbReference>
<evidence type="ECO:0000256" key="5">
    <source>
        <dbReference type="SAM" id="SignalP"/>
    </source>
</evidence>
<keyword evidence="5" id="KW-0732">Signal</keyword>
<evidence type="ECO:0000313" key="7">
    <source>
        <dbReference type="EMBL" id="CAG5081934.1"/>
    </source>
</evidence>
<proteinExistence type="predicted"/>
<sequence>MKLFLLHYLLRFGESLDRECLDRNDPLGKNYNGVQSTTGAGLRYPQRKCGMWKPRSGMFHNYCRNPDNSPQSCGKISGISCICVGKRSGPRCNFKDPNDQFSHQRAALTFIENGEIAKETFETCPDHYRRKRRSVDYDNLYGDDGEQEQSHEYDIGEEDYSDELSDDYIDQHYDELEEKYDAYRAEKDAKRNSSQHIVAGHRRVHNGEEGIFPFFVAIRTSTNVHFCGGALYDENTVITAAHCFADRGTRASRFRVTMGHRQRKWRTARRENGFQEFRVKEIIMHKRFQHGDFLNDIAIVKLSKSAKFTEFVRPVCLLPDCYELPPGTTAIVGGWGKNEGDEFTQVFNFATAHVFDSEECNRFAGADYTRRDGSQLCIGYKEGGIDTCQGDSGGPAIANIDGSWTLIGVVSYGDGCGQFNKPGVFTNIIHRSISGFLKANL</sequence>
<reference evidence="7 8" key="1">
    <citation type="submission" date="2021-04" db="EMBL/GenBank/DDBJ databases">
        <authorList>
            <person name="Bliznina A."/>
        </authorList>
    </citation>
    <scope>NUCLEOTIDE SEQUENCE [LARGE SCALE GENOMIC DNA]</scope>
</reference>
<dbReference type="Proteomes" id="UP001158576">
    <property type="component" value="Chromosome PAR"/>
</dbReference>
<dbReference type="PRINTS" id="PR00722">
    <property type="entry name" value="CHYMOTRYPSIN"/>
</dbReference>
<keyword evidence="8" id="KW-1185">Reference proteome</keyword>
<dbReference type="SUPFAM" id="SSF50494">
    <property type="entry name" value="Trypsin-like serine proteases"/>
    <property type="match status" value="1"/>
</dbReference>
<dbReference type="Pfam" id="PF00089">
    <property type="entry name" value="Trypsin"/>
    <property type="match status" value="1"/>
</dbReference>
<dbReference type="InterPro" id="IPR001314">
    <property type="entry name" value="Peptidase_S1A"/>
</dbReference>
<keyword evidence="3" id="KW-0720">Serine protease</keyword>
<evidence type="ECO:0000256" key="1">
    <source>
        <dbReference type="ARBA" id="ARBA00022670"/>
    </source>
</evidence>
<name>A0ABN7RND8_OIKDI</name>
<dbReference type="Gene3D" id="2.40.10.10">
    <property type="entry name" value="Trypsin-like serine proteases"/>
    <property type="match status" value="1"/>
</dbReference>
<dbReference type="SUPFAM" id="SSF57440">
    <property type="entry name" value="Kringle-like"/>
    <property type="match status" value="1"/>
</dbReference>
<evidence type="ECO:0000313" key="8">
    <source>
        <dbReference type="Proteomes" id="UP001158576"/>
    </source>
</evidence>
<dbReference type="CDD" id="cd00190">
    <property type="entry name" value="Tryp_SPc"/>
    <property type="match status" value="1"/>
</dbReference>
<feature type="domain" description="Peptidase S1" evidence="6">
    <location>
        <begin position="197"/>
        <end position="441"/>
    </location>
</feature>
<dbReference type="SMART" id="SM00020">
    <property type="entry name" value="Tryp_SPc"/>
    <property type="match status" value="1"/>
</dbReference>
<evidence type="ECO:0000259" key="6">
    <source>
        <dbReference type="PROSITE" id="PS50240"/>
    </source>
</evidence>
<dbReference type="PANTHER" id="PTHR24264:SF54">
    <property type="entry name" value="PEPTIDASE S1 DOMAIN-CONTAINING PROTEIN"/>
    <property type="match status" value="1"/>
</dbReference>
<keyword evidence="4" id="KW-1015">Disulfide bond</keyword>
<protein>
    <submittedName>
        <fullName evidence="7">Oidioi.mRNA.OKI2018_I69.PAR.g9996.t1.cds</fullName>
    </submittedName>
</protein>
<dbReference type="InterPro" id="IPR050127">
    <property type="entry name" value="Serine_Proteases_S1"/>
</dbReference>
<dbReference type="PROSITE" id="PS50240">
    <property type="entry name" value="TRYPSIN_DOM"/>
    <property type="match status" value="1"/>
</dbReference>
<accession>A0ABN7RND8</accession>
<dbReference type="InterPro" id="IPR018114">
    <property type="entry name" value="TRYPSIN_HIS"/>
</dbReference>